<dbReference type="SUPFAM" id="SSF52540">
    <property type="entry name" value="P-loop containing nucleoside triphosphate hydrolases"/>
    <property type="match status" value="1"/>
</dbReference>
<keyword evidence="5" id="KW-0472">Membrane</keyword>
<evidence type="ECO:0000256" key="7">
    <source>
        <dbReference type="HAMAP-Rule" id="MF_00310"/>
    </source>
</evidence>
<dbReference type="InterPro" id="IPR022879">
    <property type="entry name" value="V-ATPase_su_B/beta"/>
</dbReference>
<dbReference type="CDD" id="cd18118">
    <property type="entry name" value="ATP-synt_V_A-type_beta_N"/>
    <property type="match status" value="1"/>
</dbReference>
<keyword evidence="11" id="KW-1185">Reference proteome</keyword>
<dbReference type="InterPro" id="IPR000194">
    <property type="entry name" value="ATPase_F1/V1/A1_a/bsu_nucl-bd"/>
</dbReference>
<comment type="similarity">
    <text evidence="1 7">Belongs to the ATPase alpha/beta chains family.</text>
</comment>
<dbReference type="Proteomes" id="UP001500683">
    <property type="component" value="Unassembled WGS sequence"/>
</dbReference>
<organism evidence="10 11">
    <name type="scientific">Actinomadura miaoliensis</name>
    <dbReference type="NCBI Taxonomy" id="430685"/>
    <lineage>
        <taxon>Bacteria</taxon>
        <taxon>Bacillati</taxon>
        <taxon>Actinomycetota</taxon>
        <taxon>Actinomycetes</taxon>
        <taxon>Streptosporangiales</taxon>
        <taxon>Thermomonosporaceae</taxon>
        <taxon>Actinomadura</taxon>
    </lineage>
</organism>
<evidence type="ECO:0000256" key="1">
    <source>
        <dbReference type="ARBA" id="ARBA00008936"/>
    </source>
</evidence>
<evidence type="ECO:0000313" key="11">
    <source>
        <dbReference type="Proteomes" id="UP001500683"/>
    </source>
</evidence>
<dbReference type="PANTHER" id="PTHR43389:SF4">
    <property type="entry name" value="V-TYPE PROTON ATPASE SUBUNIT B"/>
    <property type="match status" value="1"/>
</dbReference>
<evidence type="ECO:0000313" key="10">
    <source>
        <dbReference type="EMBL" id="GAA4077343.1"/>
    </source>
</evidence>
<dbReference type="HAMAP" id="MF_00310">
    <property type="entry name" value="ATP_synth_B_arch"/>
    <property type="match status" value="1"/>
</dbReference>
<name>A0ABP7VYU7_9ACTN</name>
<keyword evidence="6" id="KW-0139">CF(1)</keyword>
<dbReference type="InterPro" id="IPR055190">
    <property type="entry name" value="ATP-synt_VA_C"/>
</dbReference>
<keyword evidence="4 7" id="KW-0406">Ion transport</keyword>
<proteinExistence type="inferred from homology"/>
<evidence type="ECO:0000256" key="2">
    <source>
        <dbReference type="ARBA" id="ARBA00022448"/>
    </source>
</evidence>
<evidence type="ECO:0000259" key="9">
    <source>
        <dbReference type="Pfam" id="PF22919"/>
    </source>
</evidence>
<evidence type="ECO:0000256" key="3">
    <source>
        <dbReference type="ARBA" id="ARBA00022475"/>
    </source>
</evidence>
<comment type="function">
    <text evidence="7">Produces ATP from ADP in the presence of a proton gradient across the membrane. The V-type beta chain is a regulatory subunit.</text>
</comment>
<dbReference type="InterPro" id="IPR020003">
    <property type="entry name" value="ATPase_a/bsu_AS"/>
</dbReference>
<evidence type="ECO:0000259" key="8">
    <source>
        <dbReference type="Pfam" id="PF00006"/>
    </source>
</evidence>
<evidence type="ECO:0000256" key="5">
    <source>
        <dbReference type="ARBA" id="ARBA00023136"/>
    </source>
</evidence>
<dbReference type="NCBIfam" id="NF003235">
    <property type="entry name" value="PRK04196.1"/>
    <property type="match status" value="1"/>
</dbReference>
<feature type="domain" description="ATPase F1/V1/A1 complex alpha/beta subunit nucleotide-binding" evidence="8">
    <location>
        <begin position="155"/>
        <end position="371"/>
    </location>
</feature>
<dbReference type="Gene3D" id="3.40.50.12240">
    <property type="match status" value="1"/>
</dbReference>
<comment type="caution">
    <text evidence="10">The sequence shown here is derived from an EMBL/GenBank/DDBJ whole genome shotgun (WGS) entry which is preliminary data.</text>
</comment>
<keyword evidence="7" id="KW-0066">ATP synthesis</keyword>
<dbReference type="PANTHER" id="PTHR43389">
    <property type="entry name" value="V-TYPE PROTON ATPASE SUBUNIT B"/>
    <property type="match status" value="1"/>
</dbReference>
<evidence type="ECO:0000256" key="4">
    <source>
        <dbReference type="ARBA" id="ARBA00023065"/>
    </source>
</evidence>
<dbReference type="Pfam" id="PF00006">
    <property type="entry name" value="ATP-synt_ab"/>
    <property type="match status" value="1"/>
</dbReference>
<accession>A0ABP7VYU7</accession>
<dbReference type="CDD" id="cd01135">
    <property type="entry name" value="V_A-ATPase_B"/>
    <property type="match status" value="1"/>
</dbReference>
<sequence length="481" mass="51805">MTDADTTEPRTWDETPGWASITYTRITELRGPLMTVLGAAGVGWDEFADIRVVPQDGDGEEERRHGLVLDTSADRVLVQILEGTGGMRPGGTRITFSGTPMRIPVGPQWLGRVCDGLGRPLDDGPPVFGTASSPVAGLPLNPVHREPPAEAVLTGISAIDALTTLARGQKLPVFSTAGLPHLELAAQIAAQASAGGEPFCVVFAAMGLTHADATAVRRTLEDRSAAGDLVLLLNLADAPVIERLMTPRIALTVAEHLAFDLGRHVLVVMGDMTAYCEALREVSAARGEIPARRAYPGYLYSDLASLYERCGRIRGRTGSVTLLPMLTMPGGDITHPVPDLTAYITEGQIVLSPDLHARGVYPPVDALGSLSRLMRKAAGPGRTRADHLDVAAQTLAALAQARRVRELGELVGTAALSDTDRRYLDFERRYESTLVSQSVAEARPLEETIDRAWKALSSLPRRELTMLPRESIEAHYPEEQR</sequence>
<dbReference type="Pfam" id="PF22919">
    <property type="entry name" value="ATP-synt_VA_C"/>
    <property type="match status" value="1"/>
</dbReference>
<keyword evidence="3" id="KW-1003">Cell membrane</keyword>
<dbReference type="EMBL" id="BAAAZG010000024">
    <property type="protein sequence ID" value="GAA4077343.1"/>
    <property type="molecule type" value="Genomic_DNA"/>
</dbReference>
<reference evidence="11" key="1">
    <citation type="journal article" date="2019" name="Int. J. Syst. Evol. Microbiol.">
        <title>The Global Catalogue of Microorganisms (GCM) 10K type strain sequencing project: providing services to taxonomists for standard genome sequencing and annotation.</title>
        <authorList>
            <consortium name="The Broad Institute Genomics Platform"/>
            <consortium name="The Broad Institute Genome Sequencing Center for Infectious Disease"/>
            <person name="Wu L."/>
            <person name="Ma J."/>
        </authorList>
    </citation>
    <scope>NUCLEOTIDE SEQUENCE [LARGE SCALE GENOMIC DNA]</scope>
    <source>
        <strain evidence="11">JCM 16702</strain>
    </source>
</reference>
<keyword evidence="7" id="KW-0375">Hydrogen ion transport</keyword>
<dbReference type="PROSITE" id="PS00152">
    <property type="entry name" value="ATPASE_ALPHA_BETA"/>
    <property type="match status" value="1"/>
</dbReference>
<dbReference type="InterPro" id="IPR027417">
    <property type="entry name" value="P-loop_NTPase"/>
</dbReference>
<gene>
    <name evidence="7" type="primary">atpB</name>
    <name evidence="10" type="ORF">GCM10022214_38820</name>
</gene>
<keyword evidence="2 7" id="KW-0813">Transport</keyword>
<dbReference type="RefSeq" id="WP_344949103.1">
    <property type="nucleotide sequence ID" value="NZ_BAAAZG010000024.1"/>
</dbReference>
<evidence type="ECO:0000256" key="6">
    <source>
        <dbReference type="ARBA" id="ARBA00023196"/>
    </source>
</evidence>
<protein>
    <recommendedName>
        <fullName evidence="7">V-type ATP synthase beta chain</fullName>
    </recommendedName>
    <alternativeName>
        <fullName evidence="7">V-ATPase subunit B</fullName>
    </alternativeName>
</protein>
<feature type="domain" description="ATP synthase A/B type C-terminal" evidence="9">
    <location>
        <begin position="378"/>
        <end position="475"/>
    </location>
</feature>